<feature type="region of interest" description="Disordered" evidence="1">
    <location>
        <begin position="49"/>
        <end position="79"/>
    </location>
</feature>
<sequence>MHLASALAPASASASTFPACAYASPSEPTCKATLPPRLASPRLAFTYERAPGTSTRRGAPRPHAPRAAASRAPSNDAIPAHATLHTTLRLRILTIGSTRLRPFASASPSLATNLQCPPPPSPDNARPTRLAFPKERDAPCPGQIHVTHTTTSLSTPLVLGRRCHATVAHKNGAARTRRGAQGSIRSDRTPRLRTPAAEPAPAPAARSPPSSCQCSARLALSCDTARSLSVHISTACAPAFASAFSSTLPARAHASAHTFPSSADYARPPSRLAPPSFHIEHIHRTTTPPTRPQASASHINSSHTPLLESPPRTRLRPEGRSDSIPPAPASAL</sequence>
<name>A0AAD6ZBF3_9AGAR</name>
<dbReference type="Proteomes" id="UP001218218">
    <property type="component" value="Unassembled WGS sequence"/>
</dbReference>
<gene>
    <name evidence="2" type="ORF">DFH08DRAFT_821187</name>
</gene>
<proteinExistence type="predicted"/>
<evidence type="ECO:0000256" key="1">
    <source>
        <dbReference type="SAM" id="MobiDB-lite"/>
    </source>
</evidence>
<feature type="compositionally biased region" description="Polar residues" evidence="1">
    <location>
        <begin position="293"/>
        <end position="304"/>
    </location>
</feature>
<feature type="region of interest" description="Disordered" evidence="1">
    <location>
        <begin position="168"/>
        <end position="212"/>
    </location>
</feature>
<feature type="region of interest" description="Disordered" evidence="1">
    <location>
        <begin position="108"/>
        <end position="139"/>
    </location>
</feature>
<dbReference type="EMBL" id="JARIHO010000065">
    <property type="protein sequence ID" value="KAJ7314858.1"/>
    <property type="molecule type" value="Genomic_DNA"/>
</dbReference>
<organism evidence="2 3">
    <name type="scientific">Mycena albidolilacea</name>
    <dbReference type="NCBI Taxonomy" id="1033008"/>
    <lineage>
        <taxon>Eukaryota</taxon>
        <taxon>Fungi</taxon>
        <taxon>Dikarya</taxon>
        <taxon>Basidiomycota</taxon>
        <taxon>Agaricomycotina</taxon>
        <taxon>Agaricomycetes</taxon>
        <taxon>Agaricomycetidae</taxon>
        <taxon>Agaricales</taxon>
        <taxon>Marasmiineae</taxon>
        <taxon>Mycenaceae</taxon>
        <taxon>Mycena</taxon>
    </lineage>
</organism>
<evidence type="ECO:0000313" key="2">
    <source>
        <dbReference type="EMBL" id="KAJ7314858.1"/>
    </source>
</evidence>
<accession>A0AAD6ZBF3</accession>
<feature type="region of interest" description="Disordered" evidence="1">
    <location>
        <begin position="283"/>
        <end position="332"/>
    </location>
</feature>
<comment type="caution">
    <text evidence="2">The sequence shown here is derived from an EMBL/GenBank/DDBJ whole genome shotgun (WGS) entry which is preliminary data.</text>
</comment>
<protein>
    <submittedName>
        <fullName evidence="2">Uncharacterized protein</fullName>
    </submittedName>
</protein>
<keyword evidence="3" id="KW-1185">Reference proteome</keyword>
<reference evidence="2" key="1">
    <citation type="submission" date="2023-03" db="EMBL/GenBank/DDBJ databases">
        <title>Massive genome expansion in bonnet fungi (Mycena s.s.) driven by repeated elements and novel gene families across ecological guilds.</title>
        <authorList>
            <consortium name="Lawrence Berkeley National Laboratory"/>
            <person name="Harder C.B."/>
            <person name="Miyauchi S."/>
            <person name="Viragh M."/>
            <person name="Kuo A."/>
            <person name="Thoen E."/>
            <person name="Andreopoulos B."/>
            <person name="Lu D."/>
            <person name="Skrede I."/>
            <person name="Drula E."/>
            <person name="Henrissat B."/>
            <person name="Morin E."/>
            <person name="Kohler A."/>
            <person name="Barry K."/>
            <person name="LaButti K."/>
            <person name="Morin E."/>
            <person name="Salamov A."/>
            <person name="Lipzen A."/>
            <person name="Mereny Z."/>
            <person name="Hegedus B."/>
            <person name="Baldrian P."/>
            <person name="Stursova M."/>
            <person name="Weitz H."/>
            <person name="Taylor A."/>
            <person name="Grigoriev I.V."/>
            <person name="Nagy L.G."/>
            <person name="Martin F."/>
            <person name="Kauserud H."/>
        </authorList>
    </citation>
    <scope>NUCLEOTIDE SEQUENCE</scope>
    <source>
        <strain evidence="2">CBHHK002</strain>
    </source>
</reference>
<dbReference type="AlphaFoldDB" id="A0AAD6ZBF3"/>
<evidence type="ECO:0000313" key="3">
    <source>
        <dbReference type="Proteomes" id="UP001218218"/>
    </source>
</evidence>
<feature type="compositionally biased region" description="Low complexity" evidence="1">
    <location>
        <begin position="192"/>
        <end position="212"/>
    </location>
</feature>